<evidence type="ECO:0000313" key="1">
    <source>
        <dbReference type="EMBL" id="KAG9232362.1"/>
    </source>
</evidence>
<gene>
    <name evidence="1" type="ORF">BJ875DRAFT_81474</name>
</gene>
<protein>
    <submittedName>
        <fullName evidence="1">Uncharacterized protein</fullName>
    </submittedName>
</protein>
<proteinExistence type="predicted"/>
<organism evidence="1 2">
    <name type="scientific">Amylocarpus encephaloides</name>
    <dbReference type="NCBI Taxonomy" id="45428"/>
    <lineage>
        <taxon>Eukaryota</taxon>
        <taxon>Fungi</taxon>
        <taxon>Dikarya</taxon>
        <taxon>Ascomycota</taxon>
        <taxon>Pezizomycotina</taxon>
        <taxon>Leotiomycetes</taxon>
        <taxon>Helotiales</taxon>
        <taxon>Helotiales incertae sedis</taxon>
        <taxon>Amylocarpus</taxon>
    </lineage>
</organism>
<accession>A0A9P8C3Q8</accession>
<sequence length="275" mass="31749">MPERSQWVEKGAFVWHFQNAQLFEQYCVTHIIREMTLYTRPWKEMCKIQQIDPRRGLPRADPNLTLLALLQQPSDYNFLDSVSLTDGGIIANETTRFLALPAIRHMKACQFGRNILEMTYGTDLRKYTPIATSALAELEIFPYSLPMGAAVEYIFNALQKLKRLSWTIEGGNSYSTYRSCVNKYYKLKHIANALGASGCPHEGINFSCMPSICHRRERLPLISFSSSRILGSTTSFFARTIYNDQSRFQSSDSTYGYRCFPTFRTNHSHNKTRFW</sequence>
<comment type="caution">
    <text evidence="1">The sequence shown here is derived from an EMBL/GenBank/DDBJ whole genome shotgun (WGS) entry which is preliminary data.</text>
</comment>
<reference evidence="1" key="1">
    <citation type="journal article" date="2021" name="IMA Fungus">
        <title>Genomic characterization of three marine fungi, including Emericellopsis atlantica sp. nov. with signatures of a generalist lifestyle and marine biomass degradation.</title>
        <authorList>
            <person name="Hagestad O.C."/>
            <person name="Hou L."/>
            <person name="Andersen J.H."/>
            <person name="Hansen E.H."/>
            <person name="Altermark B."/>
            <person name="Li C."/>
            <person name="Kuhnert E."/>
            <person name="Cox R.J."/>
            <person name="Crous P.W."/>
            <person name="Spatafora J.W."/>
            <person name="Lail K."/>
            <person name="Amirebrahimi M."/>
            <person name="Lipzen A."/>
            <person name="Pangilinan J."/>
            <person name="Andreopoulos W."/>
            <person name="Hayes R.D."/>
            <person name="Ng V."/>
            <person name="Grigoriev I.V."/>
            <person name="Jackson S.A."/>
            <person name="Sutton T.D.S."/>
            <person name="Dobson A.D.W."/>
            <person name="Rama T."/>
        </authorList>
    </citation>
    <scope>NUCLEOTIDE SEQUENCE</scope>
    <source>
        <strain evidence="1">TRa018bII</strain>
    </source>
</reference>
<dbReference type="AlphaFoldDB" id="A0A9P8C3Q8"/>
<evidence type="ECO:0000313" key="2">
    <source>
        <dbReference type="Proteomes" id="UP000824998"/>
    </source>
</evidence>
<dbReference type="EMBL" id="MU251552">
    <property type="protein sequence ID" value="KAG9232362.1"/>
    <property type="molecule type" value="Genomic_DNA"/>
</dbReference>
<dbReference type="Proteomes" id="UP000824998">
    <property type="component" value="Unassembled WGS sequence"/>
</dbReference>
<keyword evidence="2" id="KW-1185">Reference proteome</keyword>
<name>A0A9P8C3Q8_9HELO</name>